<dbReference type="NCBIfam" id="TIGR02937">
    <property type="entry name" value="sigma70-ECF"/>
    <property type="match status" value="1"/>
</dbReference>
<dbReference type="EMBL" id="AP023359">
    <property type="protein sequence ID" value="BCJ68281.1"/>
    <property type="molecule type" value="Genomic_DNA"/>
</dbReference>
<dbReference type="InterPro" id="IPR013249">
    <property type="entry name" value="RNA_pol_sigma70_r4_t2"/>
</dbReference>
<evidence type="ECO:0000313" key="10">
    <source>
        <dbReference type="Proteomes" id="UP000680866"/>
    </source>
</evidence>
<dbReference type="Proteomes" id="UP000680866">
    <property type="component" value="Chromosome"/>
</dbReference>
<dbReference type="GO" id="GO:0000428">
    <property type="term" value="C:DNA-directed RNA polymerase complex"/>
    <property type="evidence" value="ECO:0007669"/>
    <property type="project" value="UniProtKB-KW"/>
</dbReference>
<keyword evidence="2" id="KW-0805">Transcription regulation</keyword>
<dbReference type="Gene3D" id="1.10.10.10">
    <property type="entry name" value="Winged helix-like DNA-binding domain superfamily/Winged helix DNA-binding domain"/>
    <property type="match status" value="1"/>
</dbReference>
<dbReference type="GO" id="GO:0003677">
    <property type="term" value="F:DNA binding"/>
    <property type="evidence" value="ECO:0007669"/>
    <property type="project" value="UniProtKB-KW"/>
</dbReference>
<dbReference type="KEGG" id="pry:Prubr_53020"/>
<dbReference type="GO" id="GO:0006352">
    <property type="term" value="P:DNA-templated transcription initiation"/>
    <property type="evidence" value="ECO:0007669"/>
    <property type="project" value="InterPro"/>
</dbReference>
<evidence type="ECO:0000259" key="7">
    <source>
        <dbReference type="Pfam" id="PF04542"/>
    </source>
</evidence>
<evidence type="ECO:0000313" key="9">
    <source>
        <dbReference type="EMBL" id="BCJ68281.1"/>
    </source>
</evidence>
<evidence type="ECO:0000256" key="5">
    <source>
        <dbReference type="ARBA" id="ARBA00023163"/>
    </source>
</evidence>
<dbReference type="InterPro" id="IPR039425">
    <property type="entry name" value="RNA_pol_sigma-70-like"/>
</dbReference>
<evidence type="ECO:0000256" key="3">
    <source>
        <dbReference type="ARBA" id="ARBA00023082"/>
    </source>
</evidence>
<feature type="domain" description="RNA polymerase sigma-70 region 2" evidence="7">
    <location>
        <begin position="17"/>
        <end position="81"/>
    </location>
</feature>
<dbReference type="SUPFAM" id="SSF88946">
    <property type="entry name" value="Sigma2 domain of RNA polymerase sigma factors"/>
    <property type="match status" value="1"/>
</dbReference>
<dbReference type="GO" id="GO:0016987">
    <property type="term" value="F:sigma factor activity"/>
    <property type="evidence" value="ECO:0007669"/>
    <property type="project" value="UniProtKB-KW"/>
</dbReference>
<keyword evidence="3" id="KW-0731">Sigma factor</keyword>
<dbReference type="Gene3D" id="1.10.1740.10">
    <property type="match status" value="1"/>
</dbReference>
<organism evidence="9 10">
    <name type="scientific">Polymorphospora rubra</name>
    <dbReference type="NCBI Taxonomy" id="338584"/>
    <lineage>
        <taxon>Bacteria</taxon>
        <taxon>Bacillati</taxon>
        <taxon>Actinomycetota</taxon>
        <taxon>Actinomycetes</taxon>
        <taxon>Micromonosporales</taxon>
        <taxon>Micromonosporaceae</taxon>
        <taxon>Polymorphospora</taxon>
    </lineage>
</organism>
<protein>
    <submittedName>
        <fullName evidence="9">DNA-directed RNA polymerase sigma-70 factor</fullName>
    </submittedName>
</protein>
<keyword evidence="9" id="KW-0240">DNA-directed RNA polymerase</keyword>
<keyword evidence="10" id="KW-1185">Reference proteome</keyword>
<dbReference type="InterPro" id="IPR007627">
    <property type="entry name" value="RNA_pol_sigma70_r2"/>
</dbReference>
<reference evidence="9" key="1">
    <citation type="submission" date="2020-08" db="EMBL/GenBank/DDBJ databases">
        <title>Whole genome shotgun sequence of Polymorphospora rubra NBRC 101157.</title>
        <authorList>
            <person name="Komaki H."/>
            <person name="Tamura T."/>
        </authorList>
    </citation>
    <scope>NUCLEOTIDE SEQUENCE</scope>
    <source>
        <strain evidence="9">NBRC 101157</strain>
    </source>
</reference>
<gene>
    <name evidence="9" type="primary">rpoE_12</name>
    <name evidence="9" type="ORF">Prubr_53020</name>
</gene>
<keyword evidence="4" id="KW-0238">DNA-binding</keyword>
<dbReference type="SUPFAM" id="SSF88659">
    <property type="entry name" value="Sigma3 and sigma4 domains of RNA polymerase sigma factors"/>
    <property type="match status" value="1"/>
</dbReference>
<evidence type="ECO:0000256" key="1">
    <source>
        <dbReference type="ARBA" id="ARBA00010641"/>
    </source>
</evidence>
<evidence type="ECO:0000256" key="6">
    <source>
        <dbReference type="SAM" id="MobiDB-lite"/>
    </source>
</evidence>
<feature type="domain" description="RNA polymerase sigma factor 70 region 4 type 2" evidence="8">
    <location>
        <begin position="111"/>
        <end position="161"/>
    </location>
</feature>
<evidence type="ECO:0000256" key="4">
    <source>
        <dbReference type="ARBA" id="ARBA00023125"/>
    </source>
</evidence>
<feature type="region of interest" description="Disordered" evidence="6">
    <location>
        <begin position="166"/>
        <end position="189"/>
    </location>
</feature>
<dbReference type="PANTHER" id="PTHR43133:SF8">
    <property type="entry name" value="RNA POLYMERASE SIGMA FACTOR HI_1459-RELATED"/>
    <property type="match status" value="1"/>
</dbReference>
<dbReference type="AlphaFoldDB" id="A0A810N3L0"/>
<sequence length="189" mass="21390">MPDDRRTAADRQRLTDLFRRHGDAIHAYVLHRLGGEDAEDLVAEVFVVAWRRLAEIRVGEERPWLFGVARRLVMQHRRHRADRAALQVRLLSETGSDDASESDPATTERAEVVAALAKLPEADREVLLLRYWYDLSGRESAKVLGCTTATFAVRLHRARRRFRRTYEDGSTASKSLPASSLTASTRGLP</sequence>
<dbReference type="InterPro" id="IPR036388">
    <property type="entry name" value="WH-like_DNA-bd_sf"/>
</dbReference>
<evidence type="ECO:0000259" key="8">
    <source>
        <dbReference type="Pfam" id="PF08281"/>
    </source>
</evidence>
<dbReference type="InterPro" id="IPR014284">
    <property type="entry name" value="RNA_pol_sigma-70_dom"/>
</dbReference>
<evidence type="ECO:0000256" key="2">
    <source>
        <dbReference type="ARBA" id="ARBA00023015"/>
    </source>
</evidence>
<name>A0A810N3L0_9ACTN</name>
<accession>A0A810N3L0</accession>
<feature type="compositionally biased region" description="Polar residues" evidence="6">
    <location>
        <begin position="168"/>
        <end position="189"/>
    </location>
</feature>
<dbReference type="PANTHER" id="PTHR43133">
    <property type="entry name" value="RNA POLYMERASE ECF-TYPE SIGMA FACTO"/>
    <property type="match status" value="1"/>
</dbReference>
<dbReference type="Pfam" id="PF08281">
    <property type="entry name" value="Sigma70_r4_2"/>
    <property type="match status" value="1"/>
</dbReference>
<dbReference type="InterPro" id="IPR013325">
    <property type="entry name" value="RNA_pol_sigma_r2"/>
</dbReference>
<proteinExistence type="inferred from homology"/>
<dbReference type="InterPro" id="IPR013324">
    <property type="entry name" value="RNA_pol_sigma_r3/r4-like"/>
</dbReference>
<keyword evidence="5" id="KW-0804">Transcription</keyword>
<dbReference type="Pfam" id="PF04542">
    <property type="entry name" value="Sigma70_r2"/>
    <property type="match status" value="1"/>
</dbReference>
<comment type="similarity">
    <text evidence="1">Belongs to the sigma-70 factor family. ECF subfamily.</text>
</comment>